<keyword evidence="6" id="KW-1185">Reference proteome</keyword>
<dbReference type="Gene3D" id="2.40.170.20">
    <property type="entry name" value="TonB-dependent receptor, beta-barrel domain"/>
    <property type="match status" value="1"/>
</dbReference>
<dbReference type="Proteomes" id="UP001596405">
    <property type="component" value="Unassembled WGS sequence"/>
</dbReference>
<dbReference type="SUPFAM" id="SSF56935">
    <property type="entry name" value="Porins"/>
    <property type="match status" value="1"/>
</dbReference>
<dbReference type="EMBL" id="JBHSYQ010000016">
    <property type="protein sequence ID" value="MFC7000000.1"/>
    <property type="molecule type" value="Genomic_DNA"/>
</dbReference>
<keyword evidence="2" id="KW-0472">Membrane</keyword>
<keyword evidence="4" id="KW-0732">Signal</keyword>
<evidence type="ECO:0000313" key="6">
    <source>
        <dbReference type="Proteomes" id="UP001596405"/>
    </source>
</evidence>
<accession>A0ABW2DQL8</accession>
<dbReference type="InterPro" id="IPR036942">
    <property type="entry name" value="Beta-barrel_TonB_sf"/>
</dbReference>
<reference evidence="6" key="1">
    <citation type="journal article" date="2019" name="Int. J. Syst. Evol. Microbiol.">
        <title>The Global Catalogue of Microorganisms (GCM) 10K type strain sequencing project: providing services to taxonomists for standard genome sequencing and annotation.</title>
        <authorList>
            <consortium name="The Broad Institute Genomics Platform"/>
            <consortium name="The Broad Institute Genome Sequencing Center for Infectious Disease"/>
            <person name="Wu L."/>
            <person name="Ma J."/>
        </authorList>
    </citation>
    <scope>NUCLEOTIDE SEQUENCE [LARGE SCALE GENOMIC DNA]</scope>
    <source>
        <strain evidence="6">CGMCC 4.7393</strain>
    </source>
</reference>
<feature type="signal peptide" evidence="4">
    <location>
        <begin position="1"/>
        <end position="24"/>
    </location>
</feature>
<gene>
    <name evidence="5" type="ORF">ACFQHR_20365</name>
</gene>
<evidence type="ECO:0000256" key="2">
    <source>
        <dbReference type="ARBA" id="ARBA00023136"/>
    </source>
</evidence>
<evidence type="ECO:0000256" key="1">
    <source>
        <dbReference type="ARBA" id="ARBA00004442"/>
    </source>
</evidence>
<comment type="caution">
    <text evidence="5">The sequence shown here is derived from an EMBL/GenBank/DDBJ whole genome shotgun (WGS) entry which is preliminary data.</text>
</comment>
<feature type="chain" id="PRO_5047304624" description="TonB-dependent receptor" evidence="4">
    <location>
        <begin position="25"/>
        <end position="566"/>
    </location>
</feature>
<proteinExistence type="predicted"/>
<keyword evidence="3" id="KW-0998">Cell outer membrane</keyword>
<evidence type="ECO:0000256" key="3">
    <source>
        <dbReference type="ARBA" id="ARBA00023237"/>
    </source>
</evidence>
<dbReference type="RefSeq" id="WP_066621947.1">
    <property type="nucleotide sequence ID" value="NZ_JBHSYQ010000016.1"/>
</dbReference>
<sequence length="566" mass="63554">MRKSIKGAGISALFLLGLLPATHAQTGWGEGNKLESTEIVVEKNRIIELPEANRNFQQFRIDPPELAERNVTYRFNEYRLPEHFINMPMRVLTIRQEELAKLYGNYLKAGFGNYGTVYARGYFHNKRSDKSSFGAQVGHLSSANGPVDESGAATSYVQAQGDMYQGPYTFGGRVRYERDMRHFYGYDRSIALPEGDERQQVYNRFLAEGHMNNISDRGPLKYTGKIGLTYTGESFDAKETNVYGNFETSYELGKNSRFLVDVDVAYTNLNVMAPSDAGVPTEESYGRGFFKAKPAYAGQMDKLSYVLGGTVAYTGDTINASRKFSIYPALEASYQVIENGLVVFAGAGGDLERTTLFDLSRENPFLRISKPIADVNKGIEVYAGVNGSISKFVQFTGRVAHQRIRNLYFFNNAVSDSSKFEVVYDDGVTKVLQLYGELTFNQSEELRIGLKGEVNNYTTASLPEPFHRPSVKVTAFGTYNLYDKILFNTELYYISSSFGQITRPDGTAMLRETDNIIDLNLKADYRFSQRFSAFLMGNNLLNSQYQRLVNYQSQGISVLVGATYSF</sequence>
<name>A0ABW2DQL8_9BACT</name>
<comment type="subcellular location">
    <subcellularLocation>
        <location evidence="1">Cell outer membrane</location>
    </subcellularLocation>
</comment>
<evidence type="ECO:0000256" key="4">
    <source>
        <dbReference type="SAM" id="SignalP"/>
    </source>
</evidence>
<evidence type="ECO:0008006" key="7">
    <source>
        <dbReference type="Google" id="ProtNLM"/>
    </source>
</evidence>
<organism evidence="5 6">
    <name type="scientific">Rufibacter roseus</name>
    <dbReference type="NCBI Taxonomy" id="1567108"/>
    <lineage>
        <taxon>Bacteria</taxon>
        <taxon>Pseudomonadati</taxon>
        <taxon>Bacteroidota</taxon>
        <taxon>Cytophagia</taxon>
        <taxon>Cytophagales</taxon>
        <taxon>Hymenobacteraceae</taxon>
        <taxon>Rufibacter</taxon>
    </lineage>
</organism>
<evidence type="ECO:0000313" key="5">
    <source>
        <dbReference type="EMBL" id="MFC7000000.1"/>
    </source>
</evidence>
<protein>
    <recommendedName>
        <fullName evidence="7">TonB-dependent receptor</fullName>
    </recommendedName>
</protein>